<feature type="non-terminal residue" evidence="1">
    <location>
        <position position="1"/>
    </location>
</feature>
<name>A0A820KI16_9BILA</name>
<dbReference type="AlphaFoldDB" id="A0A820KI16"/>
<organism evidence="1 2">
    <name type="scientific">Rotaria sordida</name>
    <dbReference type="NCBI Taxonomy" id="392033"/>
    <lineage>
        <taxon>Eukaryota</taxon>
        <taxon>Metazoa</taxon>
        <taxon>Spiralia</taxon>
        <taxon>Gnathifera</taxon>
        <taxon>Rotifera</taxon>
        <taxon>Eurotatoria</taxon>
        <taxon>Bdelloidea</taxon>
        <taxon>Philodinida</taxon>
        <taxon>Philodinidae</taxon>
        <taxon>Rotaria</taxon>
    </lineage>
</organism>
<proteinExistence type="predicted"/>
<gene>
    <name evidence="1" type="ORF">OTI717_LOCUS43307</name>
</gene>
<feature type="non-terminal residue" evidence="1">
    <location>
        <position position="23"/>
    </location>
</feature>
<comment type="caution">
    <text evidence="1">The sequence shown here is derived from an EMBL/GenBank/DDBJ whole genome shotgun (WGS) entry which is preliminary data.</text>
</comment>
<evidence type="ECO:0000313" key="1">
    <source>
        <dbReference type="EMBL" id="CAF4343027.1"/>
    </source>
</evidence>
<evidence type="ECO:0000313" key="2">
    <source>
        <dbReference type="Proteomes" id="UP000663823"/>
    </source>
</evidence>
<reference evidence="1" key="1">
    <citation type="submission" date="2021-02" db="EMBL/GenBank/DDBJ databases">
        <authorList>
            <person name="Nowell W R."/>
        </authorList>
    </citation>
    <scope>NUCLEOTIDE SEQUENCE</scope>
</reference>
<accession>A0A820KI16</accession>
<dbReference type="Proteomes" id="UP000663823">
    <property type="component" value="Unassembled WGS sequence"/>
</dbReference>
<protein>
    <submittedName>
        <fullName evidence="1">Uncharacterized protein</fullName>
    </submittedName>
</protein>
<dbReference type="EMBL" id="CAJOAX010060888">
    <property type="protein sequence ID" value="CAF4343027.1"/>
    <property type="molecule type" value="Genomic_DNA"/>
</dbReference>
<sequence length="23" mass="2127">MALNPLAWDAVVGSAAGGLSGGI</sequence>